<evidence type="ECO:0000256" key="8">
    <source>
        <dbReference type="SAM" id="MobiDB-lite"/>
    </source>
</evidence>
<keyword evidence="7" id="KW-0539">Nucleus</keyword>
<evidence type="ECO:0000256" key="6">
    <source>
        <dbReference type="ARBA" id="ARBA00023163"/>
    </source>
</evidence>
<protein>
    <recommendedName>
        <fullName evidence="9">WPP domain-containing protein</fullName>
    </recommendedName>
</protein>
<dbReference type="PANTHER" id="PTHR34362">
    <property type="entry name" value="WPP DOMAIN-CONTAINING PROTEIN 1-RELATED"/>
    <property type="match status" value="1"/>
</dbReference>
<dbReference type="GO" id="GO:0003677">
    <property type="term" value="F:DNA binding"/>
    <property type="evidence" value="ECO:0007669"/>
    <property type="project" value="UniProtKB-KW"/>
</dbReference>
<feature type="compositionally biased region" description="Polar residues" evidence="8">
    <location>
        <begin position="31"/>
        <end position="58"/>
    </location>
</feature>
<gene>
    <name evidence="10" type="ORF">Fmac_007843</name>
</gene>
<keyword evidence="4" id="KW-0805">Transcription regulation</keyword>
<comment type="subcellular location">
    <subcellularLocation>
        <location evidence="2">Cytoplasm</location>
    </subcellularLocation>
    <subcellularLocation>
        <location evidence="1">Nucleus</location>
    </subcellularLocation>
</comment>
<dbReference type="AlphaFoldDB" id="A0ABD1MWU7"/>
<reference evidence="10 11" key="1">
    <citation type="submission" date="2024-08" db="EMBL/GenBank/DDBJ databases">
        <title>Insights into the chromosomal genome structure of Flemingia macrophylla.</title>
        <authorList>
            <person name="Ding Y."/>
            <person name="Zhao Y."/>
            <person name="Bi W."/>
            <person name="Wu M."/>
            <person name="Zhao G."/>
            <person name="Gong Y."/>
            <person name="Li W."/>
            <person name="Zhang P."/>
        </authorList>
    </citation>
    <scope>NUCLEOTIDE SEQUENCE [LARGE SCALE GENOMIC DNA]</scope>
    <source>
        <strain evidence="10">DYQJB</strain>
        <tissue evidence="10">Leaf</tissue>
    </source>
</reference>
<feature type="domain" description="WPP" evidence="9">
    <location>
        <begin position="85"/>
        <end position="150"/>
    </location>
</feature>
<organism evidence="10 11">
    <name type="scientific">Flemingia macrophylla</name>
    <dbReference type="NCBI Taxonomy" id="520843"/>
    <lineage>
        <taxon>Eukaryota</taxon>
        <taxon>Viridiplantae</taxon>
        <taxon>Streptophyta</taxon>
        <taxon>Embryophyta</taxon>
        <taxon>Tracheophyta</taxon>
        <taxon>Spermatophyta</taxon>
        <taxon>Magnoliopsida</taxon>
        <taxon>eudicotyledons</taxon>
        <taxon>Gunneridae</taxon>
        <taxon>Pentapetalae</taxon>
        <taxon>rosids</taxon>
        <taxon>fabids</taxon>
        <taxon>Fabales</taxon>
        <taxon>Fabaceae</taxon>
        <taxon>Papilionoideae</taxon>
        <taxon>50 kb inversion clade</taxon>
        <taxon>NPAAA clade</taxon>
        <taxon>indigoferoid/millettioid clade</taxon>
        <taxon>Phaseoleae</taxon>
        <taxon>Flemingia</taxon>
    </lineage>
</organism>
<dbReference type="Gene3D" id="1.10.246.200">
    <property type="entry name" value="WPP domain"/>
    <property type="match status" value="1"/>
</dbReference>
<dbReference type="EMBL" id="JBGMDY010000003">
    <property type="protein sequence ID" value="KAL2339903.1"/>
    <property type="molecule type" value="Genomic_DNA"/>
</dbReference>
<name>A0ABD1MWU7_9FABA</name>
<keyword evidence="6" id="KW-0804">Transcription</keyword>
<keyword evidence="5" id="KW-0238">DNA-binding</keyword>
<accession>A0ABD1MWU7</accession>
<feature type="region of interest" description="Disordered" evidence="8">
    <location>
        <begin position="292"/>
        <end position="331"/>
    </location>
</feature>
<feature type="region of interest" description="Disordered" evidence="8">
    <location>
        <begin position="24"/>
        <end position="60"/>
    </location>
</feature>
<dbReference type="InterPro" id="IPR015300">
    <property type="entry name" value="DNA-bd_pseudobarrel_sf"/>
</dbReference>
<proteinExistence type="predicted"/>
<dbReference type="GO" id="GO:0005737">
    <property type="term" value="C:cytoplasm"/>
    <property type="evidence" value="ECO:0007669"/>
    <property type="project" value="UniProtKB-SubCell"/>
</dbReference>
<evidence type="ECO:0000256" key="2">
    <source>
        <dbReference type="ARBA" id="ARBA00004496"/>
    </source>
</evidence>
<sequence length="331" mass="35268">MENFPEGHPSLNFSTSSTLNFSSDPSLSGVLGQSQAHQLPLGSSSNHTVLANGGSTTPGRRCLRRAQTLLPSSRPDSAASVATTFSSWPSSQHTHDVVVNRLVGTLSATSVLSKRYNTLSSDEDFVVAHQMEDEAFSSATVVAAASTTDAVETLRYTPGRSASAHSEPTLPLETCYGTHGDFSVLWKPVIECFPLLYISQPTATQELVANDLCGYEWFFKHVYLEVNLVDTYSQLDEVGFLIQSLLLGRGEALGGKWPLAELDVEAEAEGGGGGGAGLADLEEEATLEGRRSYAEVGGGMRRQRQRLAKAKAEVEGGGGGGGGRERKREKS</sequence>
<dbReference type="InterPro" id="IPR044692">
    <property type="entry name" value="WPP1/2/3"/>
</dbReference>
<dbReference type="PANTHER" id="PTHR34362:SF1">
    <property type="entry name" value="WPP DOMAIN-CONTAINING PROTEIN 1-RELATED"/>
    <property type="match status" value="1"/>
</dbReference>
<evidence type="ECO:0000313" key="11">
    <source>
        <dbReference type="Proteomes" id="UP001603857"/>
    </source>
</evidence>
<dbReference type="Pfam" id="PF13943">
    <property type="entry name" value="WPP"/>
    <property type="match status" value="1"/>
</dbReference>
<evidence type="ECO:0000256" key="7">
    <source>
        <dbReference type="ARBA" id="ARBA00023242"/>
    </source>
</evidence>
<evidence type="ECO:0000256" key="4">
    <source>
        <dbReference type="ARBA" id="ARBA00023015"/>
    </source>
</evidence>
<evidence type="ECO:0000256" key="1">
    <source>
        <dbReference type="ARBA" id="ARBA00004123"/>
    </source>
</evidence>
<keyword evidence="11" id="KW-1185">Reference proteome</keyword>
<comment type="caution">
    <text evidence="10">The sequence shown here is derived from an EMBL/GenBank/DDBJ whole genome shotgun (WGS) entry which is preliminary data.</text>
</comment>
<dbReference type="InterPro" id="IPR025265">
    <property type="entry name" value="WPP_dom"/>
</dbReference>
<dbReference type="Proteomes" id="UP001603857">
    <property type="component" value="Unassembled WGS sequence"/>
</dbReference>
<evidence type="ECO:0000259" key="9">
    <source>
        <dbReference type="Pfam" id="PF13943"/>
    </source>
</evidence>
<evidence type="ECO:0000256" key="3">
    <source>
        <dbReference type="ARBA" id="ARBA00022490"/>
    </source>
</evidence>
<dbReference type="InterPro" id="IPR038214">
    <property type="entry name" value="WPP_sf"/>
</dbReference>
<keyword evidence="3" id="KW-0963">Cytoplasm</keyword>
<evidence type="ECO:0000313" key="10">
    <source>
        <dbReference type="EMBL" id="KAL2339903.1"/>
    </source>
</evidence>
<evidence type="ECO:0000256" key="5">
    <source>
        <dbReference type="ARBA" id="ARBA00023125"/>
    </source>
</evidence>
<dbReference type="GO" id="GO:0005634">
    <property type="term" value="C:nucleus"/>
    <property type="evidence" value="ECO:0007669"/>
    <property type="project" value="UniProtKB-SubCell"/>
</dbReference>
<dbReference type="Gene3D" id="2.40.330.10">
    <property type="entry name" value="DNA-binding pseudobarrel domain"/>
    <property type="match status" value="1"/>
</dbReference>